<organism evidence="2">
    <name type="scientific">Billgrantia gudaonensis</name>
    <dbReference type="NCBI Taxonomy" id="376427"/>
    <lineage>
        <taxon>Bacteria</taxon>
        <taxon>Pseudomonadati</taxon>
        <taxon>Pseudomonadota</taxon>
        <taxon>Gammaproteobacteria</taxon>
        <taxon>Oceanospirillales</taxon>
        <taxon>Halomonadaceae</taxon>
        <taxon>Billgrantia</taxon>
    </lineage>
</organism>
<reference evidence="2" key="1">
    <citation type="submission" date="2018-12" db="EMBL/GenBank/DDBJ databases">
        <authorList>
            <person name="Jadhav K."/>
            <person name="Kushwaha B."/>
            <person name="Jadhav I."/>
        </authorList>
    </citation>
    <scope>NUCLEOTIDE SEQUENCE [LARGE SCALE GENOMIC DNA]</scope>
    <source>
        <strain evidence="2">SBS 10</strain>
    </source>
</reference>
<dbReference type="SUPFAM" id="SSF53474">
    <property type="entry name" value="alpha/beta-Hydrolases"/>
    <property type="match status" value="1"/>
</dbReference>
<dbReference type="InterPro" id="IPR029058">
    <property type="entry name" value="AB_hydrolase_fold"/>
</dbReference>
<gene>
    <name evidence="2" type="ORF">DSL92_04605</name>
</gene>
<sequence>MWPGHARLAQDVTTLLARLLHERHPDTPLYLVGKSMGAAVVILSSPTTPHPRWPWQRADLPAVWGFDTMPWYQRLGLYGCGFFPA</sequence>
<evidence type="ECO:0000259" key="1">
    <source>
        <dbReference type="Pfam" id="PF12146"/>
    </source>
</evidence>
<evidence type="ECO:0000313" key="2">
    <source>
        <dbReference type="EMBL" id="RUA22653.1"/>
    </source>
</evidence>
<proteinExistence type="predicted"/>
<comment type="caution">
    <text evidence="2">The sequence shown here is derived from an EMBL/GenBank/DDBJ whole genome shotgun (WGS) entry which is preliminary data.</text>
</comment>
<accession>A0A432JKC8</accession>
<dbReference type="Pfam" id="PF12146">
    <property type="entry name" value="Hydrolase_4"/>
    <property type="match status" value="1"/>
</dbReference>
<protein>
    <recommendedName>
        <fullName evidence="1">Serine aminopeptidase S33 domain-containing protein</fullName>
    </recommendedName>
</protein>
<dbReference type="Gene3D" id="3.40.50.1820">
    <property type="entry name" value="alpha/beta hydrolase"/>
    <property type="match status" value="1"/>
</dbReference>
<dbReference type="InterPro" id="IPR022742">
    <property type="entry name" value="Hydrolase_4"/>
</dbReference>
<name>A0A432JKC8_9GAMM</name>
<dbReference type="EMBL" id="RXHI01000012">
    <property type="protein sequence ID" value="RUA22653.1"/>
    <property type="molecule type" value="Genomic_DNA"/>
</dbReference>
<dbReference type="AlphaFoldDB" id="A0A432JKC8"/>
<feature type="domain" description="Serine aminopeptidase S33" evidence="1">
    <location>
        <begin position="2"/>
        <end position="49"/>
    </location>
</feature>